<evidence type="ECO:0000256" key="3">
    <source>
        <dbReference type="ARBA" id="ARBA00022989"/>
    </source>
</evidence>
<dbReference type="Proteomes" id="UP000092819">
    <property type="component" value="Unassembled WGS sequence"/>
</dbReference>
<dbReference type="Pfam" id="PF00672">
    <property type="entry name" value="HAMP"/>
    <property type="match status" value="1"/>
</dbReference>
<feature type="domain" description="HAMP" evidence="10">
    <location>
        <begin position="231"/>
        <end position="285"/>
    </location>
</feature>
<dbReference type="PANTHER" id="PTHR32089:SF119">
    <property type="entry name" value="METHYL-ACCEPTING CHEMOTAXIS PROTEIN CTPL"/>
    <property type="match status" value="1"/>
</dbReference>
<feature type="domain" description="Methyl-accepting transducer" evidence="9">
    <location>
        <begin position="290"/>
        <end position="526"/>
    </location>
</feature>
<dbReference type="PRINTS" id="PR00260">
    <property type="entry name" value="CHEMTRNSDUCR"/>
</dbReference>
<keyword evidence="2 8" id="KW-0812">Transmembrane</keyword>
<evidence type="ECO:0000256" key="5">
    <source>
        <dbReference type="ARBA" id="ARBA00023224"/>
    </source>
</evidence>
<dbReference type="SUPFAM" id="SSF58104">
    <property type="entry name" value="Methyl-accepting chemotaxis protein (MCP) signaling domain"/>
    <property type="match status" value="1"/>
</dbReference>
<dbReference type="GO" id="GO:0007165">
    <property type="term" value="P:signal transduction"/>
    <property type="evidence" value="ECO:0007669"/>
    <property type="project" value="UniProtKB-KW"/>
</dbReference>
<protein>
    <submittedName>
        <fullName evidence="11">Methyl-accepting chemotaxis protein PctC</fullName>
    </submittedName>
</protein>
<evidence type="ECO:0000256" key="2">
    <source>
        <dbReference type="ARBA" id="ARBA00022692"/>
    </source>
</evidence>
<dbReference type="SMART" id="SM00283">
    <property type="entry name" value="MA"/>
    <property type="match status" value="1"/>
</dbReference>
<dbReference type="GO" id="GO:0016020">
    <property type="term" value="C:membrane"/>
    <property type="evidence" value="ECO:0007669"/>
    <property type="project" value="UniProtKB-SubCell"/>
</dbReference>
<organism evidence="11 12">
    <name type="scientific">Vibrio celticus</name>
    <dbReference type="NCBI Taxonomy" id="446372"/>
    <lineage>
        <taxon>Bacteria</taxon>
        <taxon>Pseudomonadati</taxon>
        <taxon>Pseudomonadota</taxon>
        <taxon>Gammaproteobacteria</taxon>
        <taxon>Vibrionales</taxon>
        <taxon>Vibrionaceae</taxon>
        <taxon>Vibrio</taxon>
    </lineage>
</organism>
<evidence type="ECO:0000313" key="12">
    <source>
        <dbReference type="Proteomes" id="UP000092819"/>
    </source>
</evidence>
<dbReference type="GO" id="GO:0006935">
    <property type="term" value="P:chemotaxis"/>
    <property type="evidence" value="ECO:0007669"/>
    <property type="project" value="InterPro"/>
</dbReference>
<evidence type="ECO:0000256" key="8">
    <source>
        <dbReference type="SAM" id="Phobius"/>
    </source>
</evidence>
<reference evidence="12" key="1">
    <citation type="submission" date="2016-06" db="EMBL/GenBank/DDBJ databases">
        <authorList>
            <person name="Rodrigo-Torres L."/>
            <person name="Arahal D.R."/>
        </authorList>
    </citation>
    <scope>NUCLEOTIDE SEQUENCE [LARGE SCALE GENOMIC DNA]</scope>
    <source>
        <strain evidence="12">CECT 7224</strain>
    </source>
</reference>
<dbReference type="PANTHER" id="PTHR32089">
    <property type="entry name" value="METHYL-ACCEPTING CHEMOTAXIS PROTEIN MCPB"/>
    <property type="match status" value="1"/>
</dbReference>
<dbReference type="EMBL" id="FLQZ01000004">
    <property type="protein sequence ID" value="SBT11522.1"/>
    <property type="molecule type" value="Genomic_DNA"/>
</dbReference>
<gene>
    <name evidence="11" type="primary">pctC_1</name>
    <name evidence="11" type="ORF">VCE7224_00238</name>
</gene>
<feature type="transmembrane region" description="Helical" evidence="8">
    <location>
        <begin position="29"/>
        <end position="49"/>
    </location>
</feature>
<dbReference type="GO" id="GO:0004888">
    <property type="term" value="F:transmembrane signaling receptor activity"/>
    <property type="evidence" value="ECO:0007669"/>
    <property type="project" value="InterPro"/>
</dbReference>
<name>A0A1C3J8N0_9VIBR</name>
<dbReference type="PROSITE" id="PS50111">
    <property type="entry name" value="CHEMOTAXIS_TRANSDUC_2"/>
    <property type="match status" value="1"/>
</dbReference>
<dbReference type="InterPro" id="IPR003660">
    <property type="entry name" value="HAMP_dom"/>
</dbReference>
<keyword evidence="12" id="KW-1185">Reference proteome</keyword>
<dbReference type="CDD" id="cd11386">
    <property type="entry name" value="MCP_signal"/>
    <property type="match status" value="1"/>
</dbReference>
<evidence type="ECO:0000256" key="7">
    <source>
        <dbReference type="PROSITE-ProRule" id="PRU00284"/>
    </source>
</evidence>
<dbReference type="FunFam" id="1.10.287.950:FF:000001">
    <property type="entry name" value="Methyl-accepting chemotaxis sensory transducer"/>
    <property type="match status" value="1"/>
</dbReference>
<dbReference type="PROSITE" id="PS50885">
    <property type="entry name" value="HAMP"/>
    <property type="match status" value="1"/>
</dbReference>
<keyword evidence="4 8" id="KW-0472">Membrane</keyword>
<dbReference type="Gene3D" id="1.10.287.950">
    <property type="entry name" value="Methyl-accepting chemotaxis protein"/>
    <property type="match status" value="1"/>
</dbReference>
<dbReference type="SMART" id="SM00304">
    <property type="entry name" value="HAMP"/>
    <property type="match status" value="1"/>
</dbReference>
<comment type="subcellular location">
    <subcellularLocation>
        <location evidence="1">Membrane</location>
        <topology evidence="1">Multi-pass membrane protein</topology>
    </subcellularLocation>
</comment>
<dbReference type="AlphaFoldDB" id="A0A1C3J8N0"/>
<evidence type="ECO:0000256" key="6">
    <source>
        <dbReference type="ARBA" id="ARBA00029447"/>
    </source>
</evidence>
<sequence>MLYIARASLFEVWLLIPMNINNLSIKSKIAIPLLVIVIVFSTVTVLNVIRSNAQAAINNELNNVVQPVLDNLEDGYRDIYQIIASAQGLLLAKDQAAIEYQKFEFKDNAYKAVPRFQSVETLYQAGVLDPSSRGELSKLVNAMSKWVALHEPMFADPANADQYNIDYSPALDAEFAIIRTQLRDIRTLIELKQKELRQQAGDSIESSKLIIEVGMAVAVFAALFAMWLSNRFIVQPIQNVEKAMNEIASGDGNLSQRMKVEGNDEIARLSSAFNQFVGKIHVTVEQVILTSNAVRGEMENIKSLTQSVAEFSSNQQRESEVVAAAVHEMQATSEVVSGNALDAATASNVANNEVESADTTLGLTVTSIKRLAQDIENAGGVVQELDTDVKNIASILGVIKGIAEQTNLLALNAAIEAARAGEQGRGFAVVADEVRALASKTQDSTGEIQSMIERLEVGAKHAVGVMTESKVSGEKTIVQAGTAASSLSEIRNSIGKMNDMNTQIATAASQQSQVSEEVNKNVQRIAESTMQMVEMASSAENACMALAEQCEALDSLVSQFEV</sequence>
<evidence type="ECO:0000256" key="1">
    <source>
        <dbReference type="ARBA" id="ARBA00004141"/>
    </source>
</evidence>
<evidence type="ECO:0000256" key="4">
    <source>
        <dbReference type="ARBA" id="ARBA00023136"/>
    </source>
</evidence>
<proteinExistence type="inferred from homology"/>
<feature type="transmembrane region" description="Helical" evidence="8">
    <location>
        <begin position="209"/>
        <end position="228"/>
    </location>
</feature>
<keyword evidence="5 7" id="KW-0807">Transducer</keyword>
<dbReference type="Gene3D" id="6.10.340.10">
    <property type="match status" value="1"/>
</dbReference>
<evidence type="ECO:0000259" key="10">
    <source>
        <dbReference type="PROSITE" id="PS50885"/>
    </source>
</evidence>
<accession>A0A1C3J8N0</accession>
<comment type="similarity">
    <text evidence="6">Belongs to the methyl-accepting chemotaxis (MCP) protein family.</text>
</comment>
<evidence type="ECO:0000313" key="11">
    <source>
        <dbReference type="EMBL" id="SBT11522.1"/>
    </source>
</evidence>
<evidence type="ECO:0000259" key="9">
    <source>
        <dbReference type="PROSITE" id="PS50111"/>
    </source>
</evidence>
<dbReference type="InterPro" id="IPR004090">
    <property type="entry name" value="Chemotax_Me-accpt_rcpt"/>
</dbReference>
<dbReference type="Pfam" id="PF00015">
    <property type="entry name" value="MCPsignal"/>
    <property type="match status" value="1"/>
</dbReference>
<keyword evidence="3 8" id="KW-1133">Transmembrane helix</keyword>
<dbReference type="InterPro" id="IPR004089">
    <property type="entry name" value="MCPsignal_dom"/>
</dbReference>
<dbReference type="CDD" id="cd06225">
    <property type="entry name" value="HAMP"/>
    <property type="match status" value="1"/>
</dbReference>